<dbReference type="Proteomes" id="UP000305282">
    <property type="component" value="Unassembled WGS sequence"/>
</dbReference>
<comment type="caution">
    <text evidence="3">The sequence shown here is derived from an EMBL/GenBank/DDBJ whole genome shotgun (WGS) entry which is preliminary data.</text>
</comment>
<reference evidence="3 4" key="1">
    <citation type="submission" date="2019-04" db="EMBL/GenBank/DDBJ databases">
        <title>Draft genome sequences for three unisolated Alnus-infective Frankia Sp+ strains, AgTrS, AiOr and AvVan, the first sequenced Frankia strains able to sporulate in-planta.</title>
        <authorList>
            <person name="Bethencourt L."/>
            <person name="Vautrin F."/>
            <person name="Taib N."/>
            <person name="Dubost A."/>
            <person name="Castro-Garcia L."/>
            <person name="Imbaud O."/>
            <person name="Abrouk D."/>
            <person name="Fournier P."/>
            <person name="Briolay J."/>
            <person name="Nguyen A."/>
            <person name="Normand P."/>
            <person name="Fernandez M.P."/>
            <person name="Brochier-Armanet C."/>
            <person name="Herrera-Belaroussi A."/>
        </authorList>
    </citation>
    <scope>NUCLEOTIDE SEQUENCE [LARGE SCALE GENOMIC DNA]</scope>
    <source>
        <strain evidence="3 4">AvVan</strain>
    </source>
</reference>
<accession>A0A4S5CZU7</accession>
<gene>
    <name evidence="3" type="ORF">E7Y31_18720</name>
</gene>
<feature type="region of interest" description="Disordered" evidence="1">
    <location>
        <begin position="141"/>
        <end position="163"/>
    </location>
</feature>
<dbReference type="EMBL" id="SSXH01000615">
    <property type="protein sequence ID" value="THJ50763.1"/>
    <property type="molecule type" value="Genomic_DNA"/>
</dbReference>
<protein>
    <submittedName>
        <fullName evidence="3">Uncharacterized protein</fullName>
    </submittedName>
</protein>
<feature type="non-terminal residue" evidence="3">
    <location>
        <position position="163"/>
    </location>
</feature>
<keyword evidence="2" id="KW-0812">Transmembrane</keyword>
<feature type="transmembrane region" description="Helical" evidence="2">
    <location>
        <begin position="12"/>
        <end position="35"/>
    </location>
</feature>
<evidence type="ECO:0000256" key="2">
    <source>
        <dbReference type="SAM" id="Phobius"/>
    </source>
</evidence>
<organism evidence="3 4">
    <name type="scientific">Candidatus Frankia alpina</name>
    <dbReference type="NCBI Taxonomy" id="2699483"/>
    <lineage>
        <taxon>Bacteria</taxon>
        <taxon>Bacillati</taxon>
        <taxon>Actinomycetota</taxon>
        <taxon>Actinomycetes</taxon>
        <taxon>Frankiales</taxon>
        <taxon>Frankiaceae</taxon>
        <taxon>Frankia</taxon>
    </lineage>
</organism>
<feature type="compositionally biased region" description="Pro residues" evidence="1">
    <location>
        <begin position="59"/>
        <end position="71"/>
    </location>
</feature>
<sequence>MPRLMESVARRLIIIIVATGTASVIGGLVIGRYVIPDKGASPDTASVAPAATPSTAPTSSPPAASPTPTLVPKPDSAGGGSPDAASGSQVPGLPTRINEFGIPVGYPHNKSGAVSACANYVAGYLDPSNREPTRLREVFRSVTTQPSVADRISQRLVESNNGT</sequence>
<keyword evidence="2" id="KW-1133">Transmembrane helix</keyword>
<feature type="compositionally biased region" description="Low complexity" evidence="1">
    <location>
        <begin position="41"/>
        <end position="58"/>
    </location>
</feature>
<keyword evidence="4" id="KW-1185">Reference proteome</keyword>
<keyword evidence="2" id="KW-0472">Membrane</keyword>
<proteinExistence type="predicted"/>
<evidence type="ECO:0000313" key="3">
    <source>
        <dbReference type="EMBL" id="THJ50763.1"/>
    </source>
</evidence>
<name>A0A4S5CZU7_9ACTN</name>
<evidence type="ECO:0000313" key="4">
    <source>
        <dbReference type="Proteomes" id="UP000305282"/>
    </source>
</evidence>
<evidence type="ECO:0000256" key="1">
    <source>
        <dbReference type="SAM" id="MobiDB-lite"/>
    </source>
</evidence>
<feature type="region of interest" description="Disordered" evidence="1">
    <location>
        <begin position="41"/>
        <end position="99"/>
    </location>
</feature>
<dbReference type="AlphaFoldDB" id="A0A4S5CZU7"/>